<dbReference type="EMBL" id="MKCT01000001">
    <property type="protein sequence ID" value="OHX21970.1"/>
    <property type="molecule type" value="Genomic_DNA"/>
</dbReference>
<dbReference type="PANTHER" id="PTHR36302">
    <property type="entry name" value="BLR7088 PROTEIN"/>
    <property type="match status" value="1"/>
</dbReference>
<dbReference type="SUPFAM" id="SSF110087">
    <property type="entry name" value="DR1885-like metal-binding protein"/>
    <property type="match status" value="1"/>
</dbReference>
<keyword evidence="1" id="KW-0732">Signal</keyword>
<feature type="signal peptide" evidence="1">
    <location>
        <begin position="1"/>
        <end position="19"/>
    </location>
</feature>
<dbReference type="STRING" id="1903179.BI347_08305"/>
<sequence length="153" mass="16157">MKRLAAALLGLCLSGLVAAHSFQLGAIHIGHPWSRAMPAASPTGGVYLSLQNQGKTEDRLLSASTPRAESAELHTHINDNGVMRMRKVEGGVALAPGQTVKFAPGSYHVMLMGLKQPLNKGDHFPLTLKFDKAGSVTVDVVVQDGGEADSHSH</sequence>
<accession>A0A1S1X1V1</accession>
<dbReference type="EMBL" id="MKCS01000001">
    <property type="protein sequence ID" value="OHX13514.1"/>
    <property type="molecule type" value="Genomic_DNA"/>
</dbReference>
<dbReference type="AlphaFoldDB" id="A0A1S1X1V1"/>
<name>A0A1S1X1V1_9NEIS</name>
<proteinExistence type="predicted"/>
<organism evidence="2 4">
    <name type="scientific">Chromobacterium sphagni</name>
    <dbReference type="NCBI Taxonomy" id="1903179"/>
    <lineage>
        <taxon>Bacteria</taxon>
        <taxon>Pseudomonadati</taxon>
        <taxon>Pseudomonadota</taxon>
        <taxon>Betaproteobacteria</taxon>
        <taxon>Neisseriales</taxon>
        <taxon>Chromobacteriaceae</taxon>
        <taxon>Chromobacterium</taxon>
    </lineage>
</organism>
<dbReference type="Proteomes" id="UP000180088">
    <property type="component" value="Unassembled WGS sequence"/>
</dbReference>
<evidence type="ECO:0008006" key="6">
    <source>
        <dbReference type="Google" id="ProtNLM"/>
    </source>
</evidence>
<feature type="chain" id="PRO_5010334951" description="Copper chaperone PCu(A)C" evidence="1">
    <location>
        <begin position="20"/>
        <end position="153"/>
    </location>
</feature>
<dbReference type="Pfam" id="PF04314">
    <property type="entry name" value="PCuAC"/>
    <property type="match status" value="1"/>
</dbReference>
<evidence type="ECO:0000313" key="2">
    <source>
        <dbReference type="EMBL" id="OHX13514.1"/>
    </source>
</evidence>
<dbReference type="RefSeq" id="WP_071111919.1">
    <property type="nucleotide sequence ID" value="NZ_MKCS01000001.1"/>
</dbReference>
<evidence type="ECO:0000313" key="5">
    <source>
        <dbReference type="Proteomes" id="UP000180280"/>
    </source>
</evidence>
<dbReference type="Proteomes" id="UP000180280">
    <property type="component" value="Unassembled WGS sequence"/>
</dbReference>
<keyword evidence="5" id="KW-1185">Reference proteome</keyword>
<dbReference type="OrthoDB" id="9796962at2"/>
<comment type="caution">
    <text evidence="2">The sequence shown here is derived from an EMBL/GenBank/DDBJ whole genome shotgun (WGS) entry which is preliminary data.</text>
</comment>
<reference evidence="4 5" key="1">
    <citation type="submission" date="2016-09" db="EMBL/GenBank/DDBJ databases">
        <title>Chromobacterium muskegensis sp. nov., an insecticidal bacterium isolated from Sphagnum bogs.</title>
        <authorList>
            <person name="Sparks M.E."/>
            <person name="Blackburn M.B."/>
            <person name="Gundersen-Rindal D.E."/>
            <person name="Mitchell A."/>
            <person name="Farrar R."/>
            <person name="Kuhar D."/>
        </authorList>
    </citation>
    <scope>NUCLEOTIDE SEQUENCE [LARGE SCALE GENOMIC DNA]</scope>
    <source>
        <strain evidence="3 5">14B-1</strain>
        <strain evidence="2 4">37-2</strain>
    </source>
</reference>
<dbReference type="InterPro" id="IPR036182">
    <property type="entry name" value="PCuAC_sf"/>
</dbReference>
<evidence type="ECO:0000256" key="1">
    <source>
        <dbReference type="SAM" id="SignalP"/>
    </source>
</evidence>
<evidence type="ECO:0000313" key="4">
    <source>
        <dbReference type="Proteomes" id="UP000180088"/>
    </source>
</evidence>
<dbReference type="InterPro" id="IPR058248">
    <property type="entry name" value="Lxx211020-like"/>
</dbReference>
<gene>
    <name evidence="3" type="ORF">BI344_05595</name>
    <name evidence="2" type="ORF">BI347_08305</name>
</gene>
<protein>
    <recommendedName>
        <fullName evidence="6">Copper chaperone PCu(A)C</fullName>
    </recommendedName>
</protein>
<dbReference type="Gene3D" id="2.60.40.1890">
    <property type="entry name" value="PCu(A)C copper chaperone"/>
    <property type="match status" value="1"/>
</dbReference>
<evidence type="ECO:0000313" key="3">
    <source>
        <dbReference type="EMBL" id="OHX21970.1"/>
    </source>
</evidence>
<dbReference type="InterPro" id="IPR007410">
    <property type="entry name" value="LpqE-like"/>
</dbReference>
<dbReference type="PANTHER" id="PTHR36302:SF1">
    <property type="entry name" value="COPPER CHAPERONE PCU(A)C"/>
    <property type="match status" value="1"/>
</dbReference>